<protein>
    <submittedName>
        <fullName evidence="1">Uncharacterized protein</fullName>
    </submittedName>
</protein>
<dbReference type="Proteomes" id="UP001348369">
    <property type="component" value="Chromosome"/>
</dbReference>
<organism evidence="1 2">
    <name type="scientific">Streptomyces scopuliridis</name>
    <dbReference type="NCBI Taxonomy" id="452529"/>
    <lineage>
        <taxon>Bacteria</taxon>
        <taxon>Bacillati</taxon>
        <taxon>Actinomycetota</taxon>
        <taxon>Actinomycetes</taxon>
        <taxon>Kitasatosporales</taxon>
        <taxon>Streptomycetaceae</taxon>
        <taxon>Streptomyces</taxon>
    </lineage>
</organism>
<gene>
    <name evidence="1" type="ORF">OG835_02220</name>
</gene>
<proteinExistence type="predicted"/>
<dbReference type="EMBL" id="CP109109">
    <property type="protein sequence ID" value="WSB95937.1"/>
    <property type="molecule type" value="Genomic_DNA"/>
</dbReference>
<keyword evidence="2" id="KW-1185">Reference proteome</keyword>
<reference evidence="1" key="1">
    <citation type="submission" date="2022-10" db="EMBL/GenBank/DDBJ databases">
        <title>The complete genomes of actinobacterial strains from the NBC collection.</title>
        <authorList>
            <person name="Joergensen T.S."/>
            <person name="Alvarez Arevalo M."/>
            <person name="Sterndorff E.B."/>
            <person name="Faurdal D."/>
            <person name="Vuksanovic O."/>
            <person name="Mourched A.-S."/>
            <person name="Charusanti P."/>
            <person name="Shaw S."/>
            <person name="Blin K."/>
            <person name="Weber T."/>
        </authorList>
    </citation>
    <scope>NUCLEOTIDE SEQUENCE</scope>
    <source>
        <strain evidence="1">NBC 01771</strain>
    </source>
</reference>
<evidence type="ECO:0000313" key="2">
    <source>
        <dbReference type="Proteomes" id="UP001348369"/>
    </source>
</evidence>
<name>A0ACD4ZCD2_9ACTN</name>
<accession>A0ACD4ZCD2</accession>
<sequence length="41" mass="4421">MGTVQVREAIRGSHQRDPAQLGCTPEGPSARHESRVAVAQH</sequence>
<evidence type="ECO:0000313" key="1">
    <source>
        <dbReference type="EMBL" id="WSB95937.1"/>
    </source>
</evidence>